<sequence length="305" mass="32299">MRTGTLLIMIKVTELGKRYGERWAVRDLGFTAPCGQVTGFLGPNGAGKSTTLRMVLGLTRPTTGQATIDGARFADLPTPARTVGALLDATTLPDHLTGEQQLRWFAAAASLDPDRIPVVLDLVGLADHGRRKIGAYSLGMRQRLGLACALLGDPANLVLDEPVNGLDPAGVRWLRELLAGLADEGRTVIVSSHLLSEVQLLADRVVVIGQGRLLADQPLADLVGASSTVRVGSADNDRLTEALRPHATIEPDRPGTFTVTGLEPAEIGRIALTVGIPLSELSRIGGLEEAFLALTHEHTLTEAGR</sequence>
<gene>
    <name evidence="6" type="ORF">BKA15_002106</name>
</gene>
<evidence type="ECO:0000256" key="4">
    <source>
        <dbReference type="ARBA" id="ARBA00022840"/>
    </source>
</evidence>
<dbReference type="Gene3D" id="3.40.50.300">
    <property type="entry name" value="P-loop containing nucleotide triphosphate hydrolases"/>
    <property type="match status" value="1"/>
</dbReference>
<dbReference type="SMART" id="SM00382">
    <property type="entry name" value="AAA"/>
    <property type="match status" value="1"/>
</dbReference>
<dbReference type="InterPro" id="IPR017871">
    <property type="entry name" value="ABC_transporter-like_CS"/>
</dbReference>
<protein>
    <submittedName>
        <fullName evidence="6">ABC-2 type transport system ATP-binding protein</fullName>
    </submittedName>
</protein>
<organism evidence="6 7">
    <name type="scientific">Microlunatus parietis</name>
    <dbReference type="NCBI Taxonomy" id="682979"/>
    <lineage>
        <taxon>Bacteria</taxon>
        <taxon>Bacillati</taxon>
        <taxon>Actinomycetota</taxon>
        <taxon>Actinomycetes</taxon>
        <taxon>Propionibacteriales</taxon>
        <taxon>Propionibacteriaceae</taxon>
        <taxon>Microlunatus</taxon>
    </lineage>
</organism>
<dbReference type="SUPFAM" id="SSF52540">
    <property type="entry name" value="P-loop containing nucleoside triphosphate hydrolases"/>
    <property type="match status" value="1"/>
</dbReference>
<keyword evidence="3" id="KW-0547">Nucleotide-binding</keyword>
<dbReference type="InterPro" id="IPR027417">
    <property type="entry name" value="P-loop_NTPase"/>
</dbReference>
<dbReference type="InterPro" id="IPR003593">
    <property type="entry name" value="AAA+_ATPase"/>
</dbReference>
<dbReference type="PANTHER" id="PTHR43335:SF4">
    <property type="entry name" value="ABC TRANSPORTER, ATP-BINDING PROTEIN"/>
    <property type="match status" value="1"/>
</dbReference>
<dbReference type="InterPro" id="IPR003439">
    <property type="entry name" value="ABC_transporter-like_ATP-bd"/>
</dbReference>
<keyword evidence="2" id="KW-0813">Transport</keyword>
<reference evidence="6 7" key="1">
    <citation type="submission" date="2020-07" db="EMBL/GenBank/DDBJ databases">
        <title>Sequencing the genomes of 1000 actinobacteria strains.</title>
        <authorList>
            <person name="Klenk H.-P."/>
        </authorList>
    </citation>
    <scope>NUCLEOTIDE SEQUENCE [LARGE SCALE GENOMIC DNA]</scope>
    <source>
        <strain evidence="6 7">DSM 22083</strain>
    </source>
</reference>
<comment type="caution">
    <text evidence="6">The sequence shown here is derived from an EMBL/GenBank/DDBJ whole genome shotgun (WGS) entry which is preliminary data.</text>
</comment>
<comment type="similarity">
    <text evidence="1">Belongs to the ABC transporter superfamily.</text>
</comment>
<accession>A0A7Y9I5Q0</accession>
<dbReference type="AlphaFoldDB" id="A0A7Y9I5Q0"/>
<keyword evidence="4 6" id="KW-0067">ATP-binding</keyword>
<evidence type="ECO:0000256" key="2">
    <source>
        <dbReference type="ARBA" id="ARBA00022448"/>
    </source>
</evidence>
<dbReference type="GO" id="GO:0016887">
    <property type="term" value="F:ATP hydrolysis activity"/>
    <property type="evidence" value="ECO:0007669"/>
    <property type="project" value="InterPro"/>
</dbReference>
<dbReference type="Proteomes" id="UP000569914">
    <property type="component" value="Unassembled WGS sequence"/>
</dbReference>
<keyword evidence="7" id="KW-1185">Reference proteome</keyword>
<evidence type="ECO:0000256" key="3">
    <source>
        <dbReference type="ARBA" id="ARBA00022741"/>
    </source>
</evidence>
<dbReference type="Pfam" id="PF00005">
    <property type="entry name" value="ABC_tran"/>
    <property type="match status" value="1"/>
</dbReference>
<evidence type="ECO:0000259" key="5">
    <source>
        <dbReference type="PROSITE" id="PS50893"/>
    </source>
</evidence>
<dbReference type="PANTHER" id="PTHR43335">
    <property type="entry name" value="ABC TRANSPORTER, ATP-BINDING PROTEIN"/>
    <property type="match status" value="1"/>
</dbReference>
<dbReference type="PROSITE" id="PS00211">
    <property type="entry name" value="ABC_TRANSPORTER_1"/>
    <property type="match status" value="1"/>
</dbReference>
<evidence type="ECO:0000313" key="7">
    <source>
        <dbReference type="Proteomes" id="UP000569914"/>
    </source>
</evidence>
<evidence type="ECO:0000313" key="6">
    <source>
        <dbReference type="EMBL" id="NYE70777.1"/>
    </source>
</evidence>
<dbReference type="EMBL" id="JACCBU010000001">
    <property type="protein sequence ID" value="NYE70777.1"/>
    <property type="molecule type" value="Genomic_DNA"/>
</dbReference>
<proteinExistence type="inferred from homology"/>
<dbReference type="GO" id="GO:0005524">
    <property type="term" value="F:ATP binding"/>
    <property type="evidence" value="ECO:0007669"/>
    <property type="project" value="UniProtKB-KW"/>
</dbReference>
<feature type="domain" description="ABC transporter" evidence="5">
    <location>
        <begin position="10"/>
        <end position="235"/>
    </location>
</feature>
<evidence type="ECO:0000256" key="1">
    <source>
        <dbReference type="ARBA" id="ARBA00005417"/>
    </source>
</evidence>
<name>A0A7Y9I5Q0_9ACTN</name>
<dbReference type="PROSITE" id="PS50893">
    <property type="entry name" value="ABC_TRANSPORTER_2"/>
    <property type="match status" value="1"/>
</dbReference>